<comment type="caution">
    <text evidence="1">The sequence shown here is derived from an EMBL/GenBank/DDBJ whole genome shotgun (WGS) entry which is preliminary data.</text>
</comment>
<accession>A0AAP2GGQ4</accession>
<dbReference type="Proteomes" id="UP001319180">
    <property type="component" value="Unassembled WGS sequence"/>
</dbReference>
<reference evidence="1 2" key="1">
    <citation type="submission" date="2021-05" db="EMBL/GenBank/DDBJ databases">
        <title>A Polyphasic approach of four new species of the genus Ohtaekwangia: Ohtaekwangia histidinii sp. nov., Ohtaekwangia cretensis sp. nov., Ohtaekwangia indiensis sp. nov., Ohtaekwangia reichenbachii sp. nov. from diverse environment.</title>
        <authorList>
            <person name="Octaviana S."/>
        </authorList>
    </citation>
    <scope>NUCLEOTIDE SEQUENCE [LARGE SCALE GENOMIC DNA]</scope>
    <source>
        <strain evidence="1 2">PWU37</strain>
    </source>
</reference>
<evidence type="ECO:0000313" key="1">
    <source>
        <dbReference type="EMBL" id="MBT1690799.1"/>
    </source>
</evidence>
<name>A0AAP2GGQ4_9BACT</name>
<keyword evidence="1" id="KW-0121">Carboxypeptidase</keyword>
<dbReference type="InterPro" id="IPR008969">
    <property type="entry name" value="CarboxyPept-like_regulatory"/>
</dbReference>
<dbReference type="Gene3D" id="2.60.40.1120">
    <property type="entry name" value="Carboxypeptidase-like, regulatory domain"/>
    <property type="match status" value="1"/>
</dbReference>
<gene>
    <name evidence="1" type="ORF">KK078_29815</name>
</gene>
<organism evidence="1 2">
    <name type="scientific">Dawidia soli</name>
    <dbReference type="NCBI Taxonomy" id="2782352"/>
    <lineage>
        <taxon>Bacteria</taxon>
        <taxon>Pseudomonadati</taxon>
        <taxon>Bacteroidota</taxon>
        <taxon>Cytophagia</taxon>
        <taxon>Cytophagales</taxon>
        <taxon>Chryseotaleaceae</taxon>
        <taxon>Dawidia</taxon>
    </lineage>
</organism>
<dbReference type="RefSeq" id="WP_254094600.1">
    <property type="nucleotide sequence ID" value="NZ_JAHESC010000089.1"/>
</dbReference>
<dbReference type="EMBL" id="JAHESC010000089">
    <property type="protein sequence ID" value="MBT1690799.1"/>
    <property type="molecule type" value="Genomic_DNA"/>
</dbReference>
<keyword evidence="2" id="KW-1185">Reference proteome</keyword>
<keyword evidence="1" id="KW-0645">Protease</keyword>
<dbReference type="SUPFAM" id="SSF49464">
    <property type="entry name" value="Carboxypeptidase regulatory domain-like"/>
    <property type="match status" value="1"/>
</dbReference>
<dbReference type="GO" id="GO:0004180">
    <property type="term" value="F:carboxypeptidase activity"/>
    <property type="evidence" value="ECO:0007669"/>
    <property type="project" value="UniProtKB-KW"/>
</dbReference>
<proteinExistence type="predicted"/>
<protein>
    <submittedName>
        <fullName evidence="1">Carboxypeptidase-like regulatory domain-containing protein</fullName>
    </submittedName>
</protein>
<dbReference type="AlphaFoldDB" id="A0AAP2GGQ4"/>
<sequence>MMLEKISMSGLRVSLYLLLIFPAFAYAQRVISGTVVDKATQRPIHLVNIYFSDRAQQQIRGTVTDYEGHFQIILPTDFPNDTLRVTHIGYRPVSLKVVDTSSSDPLYIQLDEEAENLQAVTVLGLTPKQYILECIKRKQRNYFDVTFFKDCFYWQWVKENDKYRYLSQSFLSVTESLSARSMNLKIDNDSIISSDPYYNPPFLHKIDDMFTFDIMRNGTHFMNIQNVDEWTFQYDNESPLGNDYVAINAATIDKSIKLKLLINDNNHAVEQIEYEYFWKPDRYHNLNDTLLYRLDAVRGRIIYKQNGSRYYLQFAQNHIEYSSFQKLTRKKVSDRIIENELVAYSCQIGPTQKNRDRTRRSHYFQGTDEIIANKKSFCEAALALNYHNKICQ</sequence>
<keyword evidence="1" id="KW-0378">Hydrolase</keyword>
<dbReference type="Pfam" id="PF13715">
    <property type="entry name" value="CarbopepD_reg_2"/>
    <property type="match status" value="1"/>
</dbReference>
<evidence type="ECO:0000313" key="2">
    <source>
        <dbReference type="Proteomes" id="UP001319180"/>
    </source>
</evidence>